<sequence>MVFLFISIVATRVENPPVIDGLLSDKCWKGAVFIDSFVQISPNDSDRATLKTSFSILYDNNSLYIGVKAYQNPSTIVTRISRRDRVRHIDDKVSIQIDPTGKARGVYFFVVNPSGSIRDGYYSDYMDDSWNGVWDVKTHTDSSGWTAELRIPFNIMRFEAKDTMSLKIKVTRHIAYLDETDEYPYIPSDVSNSFVYYAPVKGIYGIHTGLRTIITPYIRAGFFPDTREYNWSVGVDNQFRIGSDYIIDMSINPDFCQVEADPHQLNLSTYEIFYPEHRPFFIEGKEMFSSYPNIFYSRRIGKLDYFESTDSIVSIPDAATILSAIKFTSKRGKHQTGLLYAVTDWEYAELIDTNGNVYQEMIQPLKHYMVLMNRIDFSPDAYARIINATEIDNNLYGGMAWLIDGGLPLKKNLLLTGSYSLSYNDTILKVNPGKAVYLSSNYSGKWYNLFLTGTYMDTLYDVNRTGYNSRNDLRGINSGFAMWNNRRFSFINSIYSHFNFTYYENLEGEPTDKFLYYSVSTSFTNKHSLSISMNYSPPYYDDLLTRGGPSVYLPSHYGYFIFYGTDRTRMFACRFVYGTGISGQSITRRIELILMGAPSKMGSFRITYAISTTKNPYQWVTNVFDTTTNTYVYVFGDIDRLENTLETRMSFNPSTNLSFQLWARAYMDRGIYRRIKKLEDPDIPSFSNYIIDYNPDFLMKSIQVHSVLRWEFRKGSEFYLVYTKDLYSNIYETRESIPVSELLKLFKWHGGNKVSAKITYRFNIWFS</sequence>
<comment type="caution">
    <text evidence="2">The sequence shown here is derived from an EMBL/GenBank/DDBJ whole genome shotgun (WGS) entry which is preliminary data.</text>
</comment>
<dbReference type="Gene3D" id="2.60.40.1190">
    <property type="match status" value="1"/>
</dbReference>
<protein>
    <recommendedName>
        <fullName evidence="1">DUF5916 domain-containing protein</fullName>
    </recommendedName>
</protein>
<dbReference type="InterPro" id="IPR045670">
    <property type="entry name" value="DUF5916"/>
</dbReference>
<name>A0A7C0ZEQ2_UNCW3</name>
<dbReference type="EMBL" id="DQWE01000173">
    <property type="protein sequence ID" value="HDI82862.1"/>
    <property type="molecule type" value="Genomic_DNA"/>
</dbReference>
<feature type="domain" description="DUF5916" evidence="1">
    <location>
        <begin position="210"/>
        <end position="760"/>
    </location>
</feature>
<reference evidence="2" key="1">
    <citation type="journal article" date="2020" name="mSystems">
        <title>Genome- and Community-Level Interaction Insights into Carbon Utilization and Element Cycling Functions of Hydrothermarchaeota in Hydrothermal Sediment.</title>
        <authorList>
            <person name="Zhou Z."/>
            <person name="Liu Y."/>
            <person name="Xu W."/>
            <person name="Pan J."/>
            <person name="Luo Z.H."/>
            <person name="Li M."/>
        </authorList>
    </citation>
    <scope>NUCLEOTIDE SEQUENCE [LARGE SCALE GENOMIC DNA]</scope>
    <source>
        <strain evidence="2">HyVt-102</strain>
    </source>
</reference>
<proteinExistence type="predicted"/>
<dbReference type="CDD" id="cd09618">
    <property type="entry name" value="CBM9_like_2"/>
    <property type="match status" value="1"/>
</dbReference>
<dbReference type="AlphaFoldDB" id="A0A7C0ZEQ2"/>
<dbReference type="SUPFAM" id="SSF49344">
    <property type="entry name" value="CBD9-like"/>
    <property type="match status" value="1"/>
</dbReference>
<dbReference type="Pfam" id="PF19313">
    <property type="entry name" value="DUF5916"/>
    <property type="match status" value="1"/>
</dbReference>
<accession>A0A7C0ZEQ2</accession>
<evidence type="ECO:0000313" key="2">
    <source>
        <dbReference type="EMBL" id="HDI82862.1"/>
    </source>
</evidence>
<organism evidence="2">
    <name type="scientific">candidate division WOR-3 bacterium</name>
    <dbReference type="NCBI Taxonomy" id="2052148"/>
    <lineage>
        <taxon>Bacteria</taxon>
        <taxon>Bacteria division WOR-3</taxon>
    </lineage>
</organism>
<evidence type="ECO:0000259" key="1">
    <source>
        <dbReference type="Pfam" id="PF19313"/>
    </source>
</evidence>
<gene>
    <name evidence="2" type="ORF">ENF18_03605</name>
</gene>
<dbReference type="Proteomes" id="UP000885847">
    <property type="component" value="Unassembled WGS sequence"/>
</dbReference>